<dbReference type="GO" id="GO:0003987">
    <property type="term" value="F:acetate-CoA ligase activity"/>
    <property type="evidence" value="ECO:0007669"/>
    <property type="project" value="UniProtKB-UniRule"/>
</dbReference>
<evidence type="ECO:0000259" key="7">
    <source>
        <dbReference type="Pfam" id="PF00501"/>
    </source>
</evidence>
<feature type="binding site" evidence="6">
    <location>
        <position position="547"/>
    </location>
    <ligand>
        <name>Mg(2+)</name>
        <dbReference type="ChEBI" id="CHEBI:18420"/>
    </ligand>
</feature>
<dbReference type="GO" id="GO:0005524">
    <property type="term" value="F:ATP binding"/>
    <property type="evidence" value="ECO:0007669"/>
    <property type="project" value="UniProtKB-KW"/>
</dbReference>
<evidence type="ECO:0000259" key="8">
    <source>
        <dbReference type="Pfam" id="PF13193"/>
    </source>
</evidence>
<evidence type="ECO:0000313" key="11">
    <source>
        <dbReference type="Proteomes" id="UP000247569"/>
    </source>
</evidence>
<dbReference type="GO" id="GO:0046872">
    <property type="term" value="F:metal ion binding"/>
    <property type="evidence" value="ECO:0007669"/>
    <property type="project" value="UniProtKB-KW"/>
</dbReference>
<dbReference type="GO" id="GO:0016208">
    <property type="term" value="F:AMP binding"/>
    <property type="evidence" value="ECO:0007669"/>
    <property type="project" value="InterPro"/>
</dbReference>
<keyword evidence="5 6" id="KW-0007">Acetylation</keyword>
<dbReference type="InterPro" id="IPR032387">
    <property type="entry name" value="ACAS_N"/>
</dbReference>
<evidence type="ECO:0000256" key="2">
    <source>
        <dbReference type="ARBA" id="ARBA00022598"/>
    </source>
</evidence>
<feature type="modified residue" description="N6-acetyllysine" evidence="6">
    <location>
        <position position="615"/>
    </location>
</feature>
<feature type="binding site" evidence="6">
    <location>
        <begin position="194"/>
        <end position="197"/>
    </location>
    <ligand>
        <name>CoA</name>
        <dbReference type="ChEBI" id="CHEBI:57287"/>
    </ligand>
</feature>
<feature type="binding site" evidence="6">
    <location>
        <position position="338"/>
    </location>
    <ligand>
        <name>CoA</name>
        <dbReference type="ChEBI" id="CHEBI:57287"/>
    </ligand>
</feature>
<dbReference type="AlphaFoldDB" id="A0A318JZ85"/>
<comment type="caution">
    <text evidence="10">The sequence shown here is derived from an EMBL/GenBank/DDBJ whole genome shotgun (WGS) entry which is preliminary data.</text>
</comment>
<dbReference type="HAMAP" id="MF_01123">
    <property type="entry name" value="Ac_CoA_synth"/>
    <property type="match status" value="1"/>
</dbReference>
<dbReference type="PANTHER" id="PTHR24095">
    <property type="entry name" value="ACETYL-COENZYME A SYNTHETASE"/>
    <property type="match status" value="1"/>
</dbReference>
<dbReference type="GO" id="GO:0005829">
    <property type="term" value="C:cytosol"/>
    <property type="evidence" value="ECO:0007669"/>
    <property type="project" value="TreeGrafter"/>
</dbReference>
<dbReference type="Pfam" id="PF00501">
    <property type="entry name" value="AMP-binding"/>
    <property type="match status" value="1"/>
</dbReference>
<feature type="domain" description="Acetyl-coenzyme A synthetase N-terminal" evidence="9">
    <location>
        <begin position="33"/>
        <end position="84"/>
    </location>
</feature>
<evidence type="ECO:0000256" key="5">
    <source>
        <dbReference type="ARBA" id="ARBA00022990"/>
    </source>
</evidence>
<comment type="PTM">
    <text evidence="6">Acetylated. Deacetylation by the SIR2-homolog deacetylase activates the enzyme.</text>
</comment>
<keyword evidence="6" id="KW-0460">Magnesium</keyword>
<evidence type="ECO:0000256" key="1">
    <source>
        <dbReference type="ARBA" id="ARBA00006432"/>
    </source>
</evidence>
<dbReference type="SUPFAM" id="SSF56801">
    <property type="entry name" value="Acetyl-CoA synthetase-like"/>
    <property type="match status" value="1"/>
</dbReference>
<dbReference type="PANTHER" id="PTHR24095:SF14">
    <property type="entry name" value="ACETYL-COENZYME A SYNTHETASE 1"/>
    <property type="match status" value="1"/>
</dbReference>
<dbReference type="InterPro" id="IPR042099">
    <property type="entry name" value="ANL_N_sf"/>
</dbReference>
<dbReference type="PROSITE" id="PS00455">
    <property type="entry name" value="AMP_BINDING"/>
    <property type="match status" value="1"/>
</dbReference>
<evidence type="ECO:0000256" key="4">
    <source>
        <dbReference type="ARBA" id="ARBA00022840"/>
    </source>
</evidence>
<keyword evidence="3 6" id="KW-0547">Nucleotide-binding</keyword>
<sequence length="648" mass="70673">MTSATTDPRDTTAPVCYPPGEDFAATANADAGLYELAAADRLEFWAEQARRLYWEQPWSQVLDWSAAPVARWFVGGTLNVAYNCVDRHVLDGHGDQIAIHWEGEPGDSRDITYSELRDEVSRAANYLTELGLRAGDRVAIYLPMVPEAIVSMLACARLGLTHSVVFAGFSPTALRQRVDDAGARLVITTDGQWRRGAAAPLKAAVDEALGAAHSTVEHVLVVRRTGIEVPWTEGRDLWWHDTVTDASPEHEAQAFDAEHPLFILYTSGTTGKPKGILHTSGGYLTQAAYTHHNVFDHQAGQDVYWCTADIGWVTGHSYIVYGPLANRATQVVYEGTPNSPDEHRHFRIIEKYGVSIYYTAPTLVRTFMKWGREIPDAHDLSSLRLLGSVGEPINPEAWRWYREVIGGNRTPIVDTWWQTETGAIMISPLPGVTATKPGAAMAPLPGISAKVVDDDGTELDRGSAGLLVLDQPWPSMLRGIWGDPQRFRETYWDRFASAGWYFAGDGAKLDDDGDLWVLGRVDDVMNVSGHRISTAEVESALVGHAAVAEAAVVGASDATTGQAIVAFVILTAGAATTGDPLVAELKSAVSQEISPIARPREIHLVPELPKTRSGKIMRRLLRDVAEGRELGDTSTLVDPKVFEAIARG</sequence>
<feature type="binding site" evidence="6">
    <location>
        <begin position="414"/>
        <end position="419"/>
    </location>
    <ligand>
        <name>ATP</name>
        <dbReference type="ChEBI" id="CHEBI:30616"/>
    </ligand>
</feature>
<evidence type="ECO:0000256" key="6">
    <source>
        <dbReference type="HAMAP-Rule" id="MF_01123"/>
    </source>
</evidence>
<dbReference type="InterPro" id="IPR011904">
    <property type="entry name" value="Ac_CoA_lig"/>
</dbReference>
<protein>
    <recommendedName>
        <fullName evidence="6">Acetyl-coenzyme A synthetase</fullName>
        <shortName evidence="6">AcCoA synthetase</shortName>
        <shortName evidence="6">Acs</shortName>
        <ecNumber evidence="6">6.2.1.1</ecNumber>
    </recommendedName>
    <alternativeName>
        <fullName evidence="6">Acetate--CoA ligase</fullName>
    </alternativeName>
    <alternativeName>
        <fullName evidence="6">Acyl-activating enzyme</fullName>
    </alternativeName>
</protein>
<keyword evidence="6" id="KW-0479">Metal-binding</keyword>
<comment type="caution">
    <text evidence="6">Lacks conserved residue(s) required for the propagation of feature annotation.</text>
</comment>
<accession>A0A318JZ85</accession>
<dbReference type="InterPro" id="IPR020845">
    <property type="entry name" value="AMP-binding_CS"/>
</dbReference>
<organism evidence="10 11">
    <name type="scientific">Nocardia tenerifensis</name>
    <dbReference type="NCBI Taxonomy" id="228006"/>
    <lineage>
        <taxon>Bacteria</taxon>
        <taxon>Bacillati</taxon>
        <taxon>Actinomycetota</taxon>
        <taxon>Actinomycetes</taxon>
        <taxon>Mycobacteriales</taxon>
        <taxon>Nocardiaceae</taxon>
        <taxon>Nocardia</taxon>
    </lineage>
</organism>
<reference evidence="10 11" key="1">
    <citation type="submission" date="2018-05" db="EMBL/GenBank/DDBJ databases">
        <title>Genomic Encyclopedia of Type Strains, Phase IV (KMG-IV): sequencing the most valuable type-strain genomes for metagenomic binning, comparative biology and taxonomic classification.</title>
        <authorList>
            <person name="Goeker M."/>
        </authorList>
    </citation>
    <scope>NUCLEOTIDE SEQUENCE [LARGE SCALE GENOMIC DNA]</scope>
    <source>
        <strain evidence="10 11">DSM 44704</strain>
    </source>
</reference>
<dbReference type="NCBIfam" id="TIGR02188">
    <property type="entry name" value="Ac_CoA_lig_AcsA"/>
    <property type="match status" value="1"/>
</dbReference>
<comment type="catalytic activity">
    <reaction evidence="6">
        <text>acetate + ATP + CoA = acetyl-CoA + AMP + diphosphate</text>
        <dbReference type="Rhea" id="RHEA:23176"/>
        <dbReference type="ChEBI" id="CHEBI:30089"/>
        <dbReference type="ChEBI" id="CHEBI:30616"/>
        <dbReference type="ChEBI" id="CHEBI:33019"/>
        <dbReference type="ChEBI" id="CHEBI:57287"/>
        <dbReference type="ChEBI" id="CHEBI:57288"/>
        <dbReference type="ChEBI" id="CHEBI:456215"/>
        <dbReference type="EC" id="6.2.1.1"/>
    </reaction>
</comment>
<gene>
    <name evidence="6" type="primary">acsA</name>
    <name evidence="10" type="ORF">DFR70_107224</name>
</gene>
<evidence type="ECO:0000259" key="9">
    <source>
        <dbReference type="Pfam" id="PF16177"/>
    </source>
</evidence>
<dbReference type="Pfam" id="PF13193">
    <property type="entry name" value="AMP-binding_C"/>
    <property type="match status" value="1"/>
</dbReference>
<dbReference type="Pfam" id="PF16177">
    <property type="entry name" value="ACAS_N"/>
    <property type="match status" value="1"/>
</dbReference>
<dbReference type="RefSeq" id="WP_110293687.1">
    <property type="nucleotide sequence ID" value="NZ_QJKF01000007.1"/>
</dbReference>
<dbReference type="Gene3D" id="3.40.50.12780">
    <property type="entry name" value="N-terminal domain of ligase-like"/>
    <property type="match status" value="1"/>
</dbReference>
<feature type="binding site" evidence="6">
    <location>
        <position position="505"/>
    </location>
    <ligand>
        <name>ATP</name>
        <dbReference type="ChEBI" id="CHEBI:30616"/>
    </ligand>
</feature>
<feature type="binding site" evidence="6">
    <location>
        <position position="314"/>
    </location>
    <ligand>
        <name>CoA</name>
        <dbReference type="ChEBI" id="CHEBI:57287"/>
    </ligand>
</feature>
<evidence type="ECO:0000256" key="3">
    <source>
        <dbReference type="ARBA" id="ARBA00022741"/>
    </source>
</evidence>
<feature type="binding site" evidence="6">
    <location>
        <position position="542"/>
    </location>
    <ligand>
        <name>Mg(2+)</name>
        <dbReference type="ChEBI" id="CHEBI:18420"/>
    </ligand>
</feature>
<keyword evidence="11" id="KW-1185">Reference proteome</keyword>
<feature type="binding site" evidence="6">
    <location>
        <position position="544"/>
    </location>
    <ligand>
        <name>Mg(2+)</name>
        <dbReference type="ChEBI" id="CHEBI:18420"/>
    </ligand>
</feature>
<comment type="function">
    <text evidence="6">Catalyzes the conversion of acetate into acetyl-CoA (AcCoA), an essential intermediate at the junction of anabolic and catabolic pathways. AcsA undergoes a two-step reaction. In the first half reaction, AcsA combines acetate with ATP to form acetyl-adenylate (AcAMP) intermediate. In the second half reaction, it can then transfer the acetyl group from AcAMP to the sulfhydryl group of CoA, forming the product AcCoA.</text>
</comment>
<feature type="binding site" evidence="6">
    <location>
        <position position="528"/>
    </location>
    <ligand>
        <name>CoA</name>
        <dbReference type="ChEBI" id="CHEBI:57287"/>
    </ligand>
</feature>
<comment type="cofactor">
    <cofactor evidence="6">
        <name>Mg(2+)</name>
        <dbReference type="ChEBI" id="CHEBI:18420"/>
    </cofactor>
</comment>
<dbReference type="EMBL" id="QJKF01000007">
    <property type="protein sequence ID" value="PXX62356.1"/>
    <property type="molecule type" value="Genomic_DNA"/>
</dbReference>
<dbReference type="EC" id="6.2.1.1" evidence="6"/>
<comment type="similarity">
    <text evidence="1 6">Belongs to the ATP-dependent AMP-binding enzyme family.</text>
</comment>
<dbReference type="InterPro" id="IPR045851">
    <property type="entry name" value="AMP-bd_C_sf"/>
</dbReference>
<keyword evidence="4 6" id="KW-0067">ATP-binding</keyword>
<keyword evidence="2 6" id="KW-0436">Ligase</keyword>
<proteinExistence type="inferred from homology"/>
<dbReference type="InterPro" id="IPR025110">
    <property type="entry name" value="AMP-bd_C"/>
</dbReference>
<feature type="domain" description="AMP-dependent synthetase/ligase" evidence="7">
    <location>
        <begin position="90"/>
        <end position="481"/>
    </location>
</feature>
<dbReference type="FunFam" id="3.40.50.12780:FF:000001">
    <property type="entry name" value="Acetyl-coenzyme A synthetase"/>
    <property type="match status" value="1"/>
</dbReference>
<dbReference type="NCBIfam" id="NF001208">
    <property type="entry name" value="PRK00174.1"/>
    <property type="match status" value="1"/>
</dbReference>
<name>A0A318JZ85_9NOCA</name>
<dbReference type="InterPro" id="IPR000873">
    <property type="entry name" value="AMP-dep_synth/lig_dom"/>
</dbReference>
<feature type="domain" description="AMP-binding enzyme C-terminal" evidence="8">
    <location>
        <begin position="536"/>
        <end position="615"/>
    </location>
</feature>
<dbReference type="GO" id="GO:0019427">
    <property type="term" value="P:acetyl-CoA biosynthetic process from acetate"/>
    <property type="evidence" value="ECO:0007669"/>
    <property type="project" value="UniProtKB-UniRule"/>
</dbReference>
<dbReference type="Proteomes" id="UP000247569">
    <property type="component" value="Unassembled WGS sequence"/>
</dbReference>
<dbReference type="CDD" id="cd05966">
    <property type="entry name" value="ACS"/>
    <property type="match status" value="1"/>
</dbReference>
<feature type="binding site" evidence="6">
    <location>
        <begin position="390"/>
        <end position="392"/>
    </location>
    <ligand>
        <name>ATP</name>
        <dbReference type="ChEBI" id="CHEBI:30616"/>
    </ligand>
</feature>
<dbReference type="OrthoDB" id="9803968at2"/>
<evidence type="ECO:0000313" key="10">
    <source>
        <dbReference type="EMBL" id="PXX62356.1"/>
    </source>
</evidence>
<dbReference type="Gene3D" id="3.30.300.30">
    <property type="match status" value="1"/>
</dbReference>
<feature type="binding site" evidence="6">
    <location>
        <position position="531"/>
    </location>
    <ligand>
        <name>ATP</name>
        <dbReference type="ChEBI" id="CHEBI:30616"/>
    </ligand>
</feature>
<feature type="binding site" evidence="6">
    <location>
        <position position="520"/>
    </location>
    <ligand>
        <name>ATP</name>
        <dbReference type="ChEBI" id="CHEBI:30616"/>
    </ligand>
</feature>